<dbReference type="AlphaFoldDB" id="A0A699JER0"/>
<proteinExistence type="predicted"/>
<organism evidence="1">
    <name type="scientific">Tanacetum cinerariifolium</name>
    <name type="common">Dalmatian daisy</name>
    <name type="synonym">Chrysanthemum cinerariifolium</name>
    <dbReference type="NCBI Taxonomy" id="118510"/>
    <lineage>
        <taxon>Eukaryota</taxon>
        <taxon>Viridiplantae</taxon>
        <taxon>Streptophyta</taxon>
        <taxon>Embryophyta</taxon>
        <taxon>Tracheophyta</taxon>
        <taxon>Spermatophyta</taxon>
        <taxon>Magnoliopsida</taxon>
        <taxon>eudicotyledons</taxon>
        <taxon>Gunneridae</taxon>
        <taxon>Pentapetalae</taxon>
        <taxon>asterids</taxon>
        <taxon>campanulids</taxon>
        <taxon>Asterales</taxon>
        <taxon>Asteraceae</taxon>
        <taxon>Asteroideae</taxon>
        <taxon>Anthemideae</taxon>
        <taxon>Anthemidinae</taxon>
        <taxon>Tanacetum</taxon>
    </lineage>
</organism>
<evidence type="ECO:0000313" key="1">
    <source>
        <dbReference type="EMBL" id="GFA31646.1"/>
    </source>
</evidence>
<gene>
    <name evidence="1" type="ORF">Tci_603618</name>
</gene>
<comment type="caution">
    <text evidence="1">The sequence shown here is derived from an EMBL/GenBank/DDBJ whole genome shotgun (WGS) entry which is preliminary data.</text>
</comment>
<reference evidence="1" key="1">
    <citation type="journal article" date="2019" name="Sci. Rep.">
        <title>Draft genome of Tanacetum cinerariifolium, the natural source of mosquito coil.</title>
        <authorList>
            <person name="Yamashiro T."/>
            <person name="Shiraishi A."/>
            <person name="Satake H."/>
            <person name="Nakayama K."/>
        </authorList>
    </citation>
    <scope>NUCLEOTIDE SEQUENCE</scope>
</reference>
<protein>
    <submittedName>
        <fullName evidence="1">Uncharacterized protein</fullName>
    </submittedName>
</protein>
<sequence length="129" mass="14559">MLLVGCSQVGRLMVQDIGRMELLGYDRYRFPYHRHICPLSFKDLNMAALYILDKLSEAAGSSLLEDKIKLIDELEALGQRAVALKRLEYIREMVARDSTRVGVLEQLLAGGHVGMRLKANYATEMEETG</sequence>
<name>A0A699JER0_TANCI</name>
<dbReference type="EMBL" id="BKCJ010403385">
    <property type="protein sequence ID" value="GFA31646.1"/>
    <property type="molecule type" value="Genomic_DNA"/>
</dbReference>
<accession>A0A699JER0</accession>